<dbReference type="PANTHER" id="PTHR13379">
    <property type="entry name" value="UNCHARACTERIZED DUF1308"/>
    <property type="match status" value="1"/>
</dbReference>
<dbReference type="EMBL" id="QVQW01000007">
    <property type="protein sequence ID" value="RKU47776.1"/>
    <property type="molecule type" value="Genomic_DNA"/>
</dbReference>
<evidence type="ECO:0000259" key="1">
    <source>
        <dbReference type="Pfam" id="PF07000"/>
    </source>
</evidence>
<dbReference type="PANTHER" id="PTHR13379:SF0">
    <property type="entry name" value="UPF0415 PROTEIN C7ORF25"/>
    <property type="match status" value="1"/>
</dbReference>
<reference evidence="2 3" key="1">
    <citation type="submission" date="2018-08" db="EMBL/GenBank/DDBJ databases">
        <title>Draft genome of the lignicolous fungus Coniochaeta pulveracea.</title>
        <authorList>
            <person name="Borstlap C.J."/>
            <person name="De Witt R.N."/>
            <person name="Botha A."/>
            <person name="Volschenk H."/>
        </authorList>
    </citation>
    <scope>NUCLEOTIDE SEQUENCE [LARGE SCALE GENOMIC DNA]</scope>
    <source>
        <strain evidence="2 3">CAB683</strain>
    </source>
</reference>
<comment type="caution">
    <text evidence="2">The sequence shown here is derived from an EMBL/GenBank/DDBJ whole genome shotgun (WGS) entry which is preliminary data.</text>
</comment>
<dbReference type="OrthoDB" id="441890at2759"/>
<accession>A0A420YJ20</accession>
<dbReference type="Pfam" id="PF07000">
    <property type="entry name" value="DUF1308"/>
    <property type="match status" value="1"/>
</dbReference>
<organism evidence="2 3">
    <name type="scientific">Coniochaeta pulveracea</name>
    <dbReference type="NCBI Taxonomy" id="177199"/>
    <lineage>
        <taxon>Eukaryota</taxon>
        <taxon>Fungi</taxon>
        <taxon>Dikarya</taxon>
        <taxon>Ascomycota</taxon>
        <taxon>Pezizomycotina</taxon>
        <taxon>Sordariomycetes</taxon>
        <taxon>Sordariomycetidae</taxon>
        <taxon>Coniochaetales</taxon>
        <taxon>Coniochaetaceae</taxon>
        <taxon>Coniochaeta</taxon>
    </lineage>
</organism>
<dbReference type="Proteomes" id="UP000275385">
    <property type="component" value="Unassembled WGS sequence"/>
</dbReference>
<dbReference type="STRING" id="177199.A0A420YJ20"/>
<proteinExistence type="predicted"/>
<name>A0A420YJ20_9PEZI</name>
<dbReference type="AlphaFoldDB" id="A0A420YJ20"/>
<feature type="domain" description="DUF1308" evidence="1">
    <location>
        <begin position="302"/>
        <end position="386"/>
    </location>
</feature>
<gene>
    <name evidence="2" type="ORF">DL546_006274</name>
</gene>
<protein>
    <recommendedName>
        <fullName evidence="1">DUF1308 domain-containing protein</fullName>
    </recommendedName>
</protein>
<keyword evidence="3" id="KW-1185">Reference proteome</keyword>
<evidence type="ECO:0000313" key="3">
    <source>
        <dbReference type="Proteomes" id="UP000275385"/>
    </source>
</evidence>
<evidence type="ECO:0000313" key="2">
    <source>
        <dbReference type="EMBL" id="RKU47776.1"/>
    </source>
</evidence>
<dbReference type="InterPro" id="IPR010733">
    <property type="entry name" value="DUF1308"/>
</dbReference>
<sequence length="545" mass="60892">MASTDDDDNVQTLLASVCAKAEEIIQRTASLLSEYQQYNDLRQKRHNEIQIPGQKTLVQSVKAEHIAFQRTLEELQSESFLKEHDESEALTRLKKIRSALQCSNVPSLETAWDVVKHCHGLDRLTYKFSRHANVGKCPICKGQKKCPPKGQQDSKSVVWVDAVVKGGAEWLRIIGIEEKRLLMHMAQGGWDWEVGSDSEDEEMDEDSDISVVVTVRQLIEAALVNRHEYKPPRLRIMFTRIVEGSNSEVDRLIRQMRGMGREGVEVQIVCSNSDFLMTPPPSLEVALENLMVDDTKDITSVVNLDCSILVSLASDVTHSHVEIQPWHRNDVSAQIREEEAEGSSLVKKLYPALRGKKLVCTAEAARRFRAIVATIATKDEAARTRLILPDPGSLEKTSTELVAELQALSVHPVGSGLLLPVEVVDHDYPARMHEIMGTGKLPLSAKPVAADLSELNWDIFCYGWVAGITTITANYTLAKQIVRLVEQGRTEAHEEGPKVWVFPYTRALATKGRPEQPPDSPRKLNKGFRKGIRKHAAGENEALQI</sequence>